<evidence type="ECO:0000313" key="3">
    <source>
        <dbReference type="Proteomes" id="UP000640489"/>
    </source>
</evidence>
<evidence type="ECO:0000259" key="1">
    <source>
        <dbReference type="Pfam" id="PF14534"/>
    </source>
</evidence>
<protein>
    <submittedName>
        <fullName evidence="2">Nuclear transport factor 2 family protein</fullName>
    </submittedName>
</protein>
<proteinExistence type="predicted"/>
<evidence type="ECO:0000313" key="2">
    <source>
        <dbReference type="EMBL" id="MBF4762179.1"/>
    </source>
</evidence>
<dbReference type="Pfam" id="PF14534">
    <property type="entry name" value="DUF4440"/>
    <property type="match status" value="1"/>
</dbReference>
<dbReference type="SUPFAM" id="SSF54427">
    <property type="entry name" value="NTF2-like"/>
    <property type="match status" value="1"/>
</dbReference>
<dbReference type="InterPro" id="IPR027843">
    <property type="entry name" value="DUF4440"/>
</dbReference>
<sequence>MSDEAHLSDVERRRLRALVAKDLDAAMPLHADDYQLVTPGGGTLSKQDYLEGIRSGLLDYRVFEPDGEIAARVVGDAGIVRYRVRIEIMVDGSLDTGTMWHTDYYERREGRWQVVWSHATRIRA</sequence>
<gene>
    <name evidence="2" type="ORF">ISU07_03500</name>
</gene>
<comment type="caution">
    <text evidence="2">The sequence shown here is derived from an EMBL/GenBank/DDBJ whole genome shotgun (WGS) entry which is preliminary data.</text>
</comment>
<dbReference type="Proteomes" id="UP000640489">
    <property type="component" value="Unassembled WGS sequence"/>
</dbReference>
<organism evidence="2 3">
    <name type="scientific">Nocardioides islandensis</name>
    <dbReference type="NCBI Taxonomy" id="433663"/>
    <lineage>
        <taxon>Bacteria</taxon>
        <taxon>Bacillati</taxon>
        <taxon>Actinomycetota</taxon>
        <taxon>Actinomycetes</taxon>
        <taxon>Propionibacteriales</taxon>
        <taxon>Nocardioidaceae</taxon>
        <taxon>Nocardioides</taxon>
    </lineage>
</organism>
<dbReference type="InterPro" id="IPR032710">
    <property type="entry name" value="NTF2-like_dom_sf"/>
</dbReference>
<dbReference type="EMBL" id="JADKPN010000001">
    <property type="protein sequence ID" value="MBF4762179.1"/>
    <property type="molecule type" value="Genomic_DNA"/>
</dbReference>
<dbReference type="AlphaFoldDB" id="A0A930YGQ4"/>
<name>A0A930YGQ4_9ACTN</name>
<feature type="domain" description="DUF4440" evidence="1">
    <location>
        <begin position="8"/>
        <end position="114"/>
    </location>
</feature>
<reference evidence="2" key="1">
    <citation type="submission" date="2020-11" db="EMBL/GenBank/DDBJ databases">
        <title>Nocardioides sp. nov., isolated from Soil of Cynanchum wilfordii Hemsley rhizosphere.</title>
        <authorList>
            <person name="Lee J.-S."/>
            <person name="Suh M.K."/>
            <person name="Kim J.-S."/>
        </authorList>
    </citation>
    <scope>NUCLEOTIDE SEQUENCE</scope>
    <source>
        <strain evidence="2">KCTC 19275</strain>
    </source>
</reference>
<dbReference type="RefSeq" id="WP_194705321.1">
    <property type="nucleotide sequence ID" value="NZ_JADKPN010000001.1"/>
</dbReference>
<accession>A0A930YGQ4</accession>
<keyword evidence="3" id="KW-1185">Reference proteome</keyword>
<dbReference type="Gene3D" id="3.10.450.50">
    <property type="match status" value="1"/>
</dbReference>